<dbReference type="AlphaFoldDB" id="A0A2S8S6L2"/>
<evidence type="ECO:0000259" key="1">
    <source>
        <dbReference type="Pfam" id="PF20056"/>
    </source>
</evidence>
<sequence length="92" mass="9510">MARVIPFAAKSASDAPLVPYYLTDAASRRHGVDLAAALNTGLMSAEDFRAILTACRGCVEAVGAKPKADPCAPVAPENCANRAILEGLRGIV</sequence>
<reference evidence="2 3" key="1">
    <citation type="submission" date="2018-02" db="EMBL/GenBank/DDBJ databases">
        <title>Genomic Encyclopedia of Archaeal and Bacterial Type Strains, Phase II (KMG-II): from individual species to whole genera.</title>
        <authorList>
            <person name="Goeker M."/>
        </authorList>
    </citation>
    <scope>NUCLEOTIDE SEQUENCE [LARGE SCALE GENOMIC DNA]</scope>
    <source>
        <strain evidence="2 3">DSM 18921</strain>
    </source>
</reference>
<dbReference type="EMBL" id="PVEP01000005">
    <property type="protein sequence ID" value="PQV56447.1"/>
    <property type="molecule type" value="Genomic_DNA"/>
</dbReference>
<proteinExistence type="predicted"/>
<comment type="caution">
    <text evidence="2">The sequence shown here is derived from an EMBL/GenBank/DDBJ whole genome shotgun (WGS) entry which is preliminary data.</text>
</comment>
<protein>
    <recommendedName>
        <fullName evidence="1">DUF6455 domain-containing protein</fullName>
    </recommendedName>
</protein>
<dbReference type="InterPro" id="IPR045601">
    <property type="entry name" value="DUF6455"/>
</dbReference>
<gene>
    <name evidence="2" type="ORF">LX70_02713</name>
</gene>
<dbReference type="OrthoDB" id="7689275at2"/>
<evidence type="ECO:0000313" key="3">
    <source>
        <dbReference type="Proteomes" id="UP000238338"/>
    </source>
</evidence>
<organism evidence="2 3">
    <name type="scientific">Albidovulum denitrificans</name>
    <dbReference type="NCBI Taxonomy" id="404881"/>
    <lineage>
        <taxon>Bacteria</taxon>
        <taxon>Pseudomonadati</taxon>
        <taxon>Pseudomonadota</taxon>
        <taxon>Alphaproteobacteria</taxon>
        <taxon>Rhodobacterales</taxon>
        <taxon>Paracoccaceae</taxon>
        <taxon>Albidovulum</taxon>
    </lineage>
</organism>
<evidence type="ECO:0000313" key="2">
    <source>
        <dbReference type="EMBL" id="PQV56447.1"/>
    </source>
</evidence>
<dbReference type="Pfam" id="PF20056">
    <property type="entry name" value="DUF6455"/>
    <property type="match status" value="1"/>
</dbReference>
<feature type="domain" description="DUF6455" evidence="1">
    <location>
        <begin position="22"/>
        <end position="89"/>
    </location>
</feature>
<accession>A0A2S8S6L2</accession>
<name>A0A2S8S6L2_9RHOB</name>
<dbReference type="Proteomes" id="UP000238338">
    <property type="component" value="Unassembled WGS sequence"/>
</dbReference>
<keyword evidence="3" id="KW-1185">Reference proteome</keyword>